<evidence type="ECO:0000256" key="3">
    <source>
        <dbReference type="ARBA" id="ARBA00022694"/>
    </source>
</evidence>
<dbReference type="GO" id="GO:0030681">
    <property type="term" value="C:multimeric ribonuclease P complex"/>
    <property type="evidence" value="ECO:0007669"/>
    <property type="project" value="TreeGrafter"/>
</dbReference>
<gene>
    <name evidence="5" type="ORF">BCR44DRAFT_105991</name>
</gene>
<dbReference type="PIRSF" id="PIRSF023803">
    <property type="entry name" value="Ribonuclease_P_prd"/>
    <property type="match status" value="1"/>
</dbReference>
<dbReference type="Gene3D" id="3.30.70.3250">
    <property type="entry name" value="Ribonuclease P, Pop5 subunit"/>
    <property type="match status" value="1"/>
</dbReference>
<dbReference type="GO" id="GO:0033204">
    <property type="term" value="F:ribonuclease P RNA binding"/>
    <property type="evidence" value="ECO:0007669"/>
    <property type="project" value="InterPro"/>
</dbReference>
<dbReference type="InterPro" id="IPR016819">
    <property type="entry name" value="RNase_P/MRP_POP5"/>
</dbReference>
<dbReference type="GO" id="GO:0005730">
    <property type="term" value="C:nucleolus"/>
    <property type="evidence" value="ECO:0007669"/>
    <property type="project" value="TreeGrafter"/>
</dbReference>
<accession>A0A1Y2I436</accession>
<dbReference type="AlphaFoldDB" id="A0A1Y2I436"/>
<evidence type="ECO:0000256" key="2">
    <source>
        <dbReference type="ARBA" id="ARBA00010800"/>
    </source>
</evidence>
<feature type="non-terminal residue" evidence="5">
    <location>
        <position position="112"/>
    </location>
</feature>
<keyword evidence="6" id="KW-1185">Reference proteome</keyword>
<dbReference type="PANTHER" id="PTHR15441">
    <property type="entry name" value="RIBONUCLEASE P PROTEIN SUBUNIT P14"/>
    <property type="match status" value="1"/>
</dbReference>
<evidence type="ECO:0000256" key="4">
    <source>
        <dbReference type="ARBA" id="ARBA00023242"/>
    </source>
</evidence>
<comment type="subcellular location">
    <subcellularLocation>
        <location evidence="1">Nucleus</location>
    </subcellularLocation>
</comment>
<dbReference type="OrthoDB" id="24745at2759"/>
<comment type="similarity">
    <text evidence="2">Belongs to the eukaryotic/archaeal RNase P protein component 2 family.</text>
</comment>
<keyword evidence="3" id="KW-0819">tRNA processing</keyword>
<comment type="caution">
    <text evidence="5">The sequence shown here is derived from an EMBL/GenBank/DDBJ whole genome shotgun (WGS) entry which is preliminary data.</text>
</comment>
<dbReference type="PANTHER" id="PTHR15441:SF2">
    <property type="entry name" value="RIBONUCLEASE P_MRP PROTEIN SUBUNIT POP5"/>
    <property type="match status" value="1"/>
</dbReference>
<dbReference type="GO" id="GO:0001682">
    <property type="term" value="P:tRNA 5'-leader removal"/>
    <property type="evidence" value="ECO:0007669"/>
    <property type="project" value="InterPro"/>
</dbReference>
<dbReference type="Pfam" id="PF01900">
    <property type="entry name" value="RNase_P_Rpp14"/>
    <property type="match status" value="1"/>
</dbReference>
<dbReference type="GO" id="GO:0000172">
    <property type="term" value="C:ribonuclease MRP complex"/>
    <property type="evidence" value="ECO:0007669"/>
    <property type="project" value="TreeGrafter"/>
</dbReference>
<dbReference type="EMBL" id="MCFL01000001">
    <property type="protein sequence ID" value="ORZ41499.1"/>
    <property type="molecule type" value="Genomic_DNA"/>
</dbReference>
<proteinExistence type="inferred from homology"/>
<keyword evidence="4" id="KW-0539">Nucleus</keyword>
<protein>
    <submittedName>
        <fullName evidence="5">Uncharacterized protein</fullName>
    </submittedName>
</protein>
<reference evidence="5 6" key="1">
    <citation type="submission" date="2016-07" db="EMBL/GenBank/DDBJ databases">
        <title>Pervasive Adenine N6-methylation of Active Genes in Fungi.</title>
        <authorList>
            <consortium name="DOE Joint Genome Institute"/>
            <person name="Mondo S.J."/>
            <person name="Dannebaum R.O."/>
            <person name="Kuo R.C."/>
            <person name="Labutti K."/>
            <person name="Haridas S."/>
            <person name="Kuo A."/>
            <person name="Salamov A."/>
            <person name="Ahrendt S.R."/>
            <person name="Lipzen A."/>
            <person name="Sullivan W."/>
            <person name="Andreopoulos W.B."/>
            <person name="Clum A."/>
            <person name="Lindquist E."/>
            <person name="Daum C."/>
            <person name="Ramamoorthy G.K."/>
            <person name="Gryganskyi A."/>
            <person name="Culley D."/>
            <person name="Magnuson J.K."/>
            <person name="James T.Y."/>
            <person name="O'Malley M.A."/>
            <person name="Stajich J.E."/>
            <person name="Spatafora J.W."/>
            <person name="Visel A."/>
            <person name="Grigoriev I.V."/>
        </authorList>
    </citation>
    <scope>NUCLEOTIDE SEQUENCE [LARGE SCALE GENOMIC DNA]</scope>
    <source>
        <strain evidence="5 6">PL171</strain>
    </source>
</reference>
<dbReference type="STRING" id="765915.A0A1Y2I436"/>
<evidence type="ECO:0000313" key="5">
    <source>
        <dbReference type="EMBL" id="ORZ41499.1"/>
    </source>
</evidence>
<name>A0A1Y2I436_9FUNG</name>
<dbReference type="InterPro" id="IPR038085">
    <property type="entry name" value="Rnp2-like_sf"/>
</dbReference>
<evidence type="ECO:0000313" key="6">
    <source>
        <dbReference type="Proteomes" id="UP000193411"/>
    </source>
</evidence>
<dbReference type="Proteomes" id="UP000193411">
    <property type="component" value="Unassembled WGS sequence"/>
</dbReference>
<dbReference type="InterPro" id="IPR002759">
    <property type="entry name" value="Pop5/Rpp14/Rnp2-like"/>
</dbReference>
<sequence>MVRFKYRYLTFILTFSDPSLVDDSLQAYDLERKIRAATEVHFGPLGLGRIQSNLSVRYFSNFTGIGVARVARDQIRYLWSTLSLMTTINNRRCRMVVVNCSGTMRKAQEAAI</sequence>
<dbReference type="SUPFAM" id="SSF160350">
    <property type="entry name" value="Rnp2-like"/>
    <property type="match status" value="1"/>
</dbReference>
<organism evidence="5 6">
    <name type="scientific">Catenaria anguillulae PL171</name>
    <dbReference type="NCBI Taxonomy" id="765915"/>
    <lineage>
        <taxon>Eukaryota</taxon>
        <taxon>Fungi</taxon>
        <taxon>Fungi incertae sedis</taxon>
        <taxon>Blastocladiomycota</taxon>
        <taxon>Blastocladiomycetes</taxon>
        <taxon>Blastocladiales</taxon>
        <taxon>Catenariaceae</taxon>
        <taxon>Catenaria</taxon>
    </lineage>
</organism>
<evidence type="ECO:0000256" key="1">
    <source>
        <dbReference type="ARBA" id="ARBA00004123"/>
    </source>
</evidence>